<evidence type="ECO:0000313" key="2">
    <source>
        <dbReference type="EMBL" id="PIL26192.1"/>
    </source>
</evidence>
<feature type="region of interest" description="Disordered" evidence="1">
    <location>
        <begin position="1"/>
        <end position="168"/>
    </location>
</feature>
<feature type="compositionally biased region" description="Basic and acidic residues" evidence="1">
    <location>
        <begin position="140"/>
        <end position="168"/>
    </location>
</feature>
<dbReference type="Proteomes" id="UP000230002">
    <property type="component" value="Unassembled WGS sequence"/>
</dbReference>
<comment type="caution">
    <text evidence="2">The sequence shown here is derived from an EMBL/GenBank/DDBJ whole genome shotgun (WGS) entry which is preliminary data.</text>
</comment>
<dbReference type="EMBL" id="AYKW01000045">
    <property type="protein sequence ID" value="PIL26192.1"/>
    <property type="molecule type" value="Genomic_DNA"/>
</dbReference>
<proteinExistence type="predicted"/>
<feature type="compositionally biased region" description="Basic and acidic residues" evidence="1">
    <location>
        <begin position="81"/>
        <end position="97"/>
    </location>
</feature>
<evidence type="ECO:0008006" key="4">
    <source>
        <dbReference type="Google" id="ProtNLM"/>
    </source>
</evidence>
<gene>
    <name evidence="2" type="ORF">GSI_11947</name>
</gene>
<protein>
    <recommendedName>
        <fullName evidence="4">CsbD-like domain-containing protein</fullName>
    </recommendedName>
</protein>
<evidence type="ECO:0000313" key="3">
    <source>
        <dbReference type="Proteomes" id="UP000230002"/>
    </source>
</evidence>
<feature type="compositionally biased region" description="Basic and acidic residues" evidence="1">
    <location>
        <begin position="59"/>
        <end position="69"/>
    </location>
</feature>
<keyword evidence="3" id="KW-1185">Reference proteome</keyword>
<reference evidence="2 3" key="1">
    <citation type="journal article" date="2015" name="Sci. Rep.">
        <title>Chromosome-level genome map provides insights into diverse defense mechanisms in the medicinal fungus Ganoderma sinense.</title>
        <authorList>
            <person name="Zhu Y."/>
            <person name="Xu J."/>
            <person name="Sun C."/>
            <person name="Zhou S."/>
            <person name="Xu H."/>
            <person name="Nelson D.R."/>
            <person name="Qian J."/>
            <person name="Song J."/>
            <person name="Luo H."/>
            <person name="Xiang L."/>
            <person name="Li Y."/>
            <person name="Xu Z."/>
            <person name="Ji A."/>
            <person name="Wang L."/>
            <person name="Lu S."/>
            <person name="Hayward A."/>
            <person name="Sun W."/>
            <person name="Li X."/>
            <person name="Schwartz D.C."/>
            <person name="Wang Y."/>
            <person name="Chen S."/>
        </authorList>
    </citation>
    <scope>NUCLEOTIDE SEQUENCE [LARGE SCALE GENOMIC DNA]</scope>
    <source>
        <strain evidence="2 3">ZZ0214-1</strain>
    </source>
</reference>
<name>A0A2G8RXG5_9APHY</name>
<evidence type="ECO:0000256" key="1">
    <source>
        <dbReference type="SAM" id="MobiDB-lite"/>
    </source>
</evidence>
<feature type="compositionally biased region" description="Polar residues" evidence="1">
    <location>
        <begin position="1"/>
        <end position="17"/>
    </location>
</feature>
<dbReference type="OrthoDB" id="3210574at2759"/>
<sequence length="168" mass="17681">MSYASDPNPTSNPSAASGMNDAPPTHHLHKSSDVLPAGAAQSQADRGTGAGADAQGNVRDPESFEDRLASPDQQDPSCEFDPTHAHEGRNAWTEERPLGVQPTERGGVAIGGREDLPETHASTADKLVGKTQKVVGKMTKNSEMHERGELRESGGKAAVRGEGRAPHD</sequence>
<dbReference type="AlphaFoldDB" id="A0A2G8RXG5"/>
<accession>A0A2G8RXG5</accession>
<organism evidence="2 3">
    <name type="scientific">Ganoderma sinense ZZ0214-1</name>
    <dbReference type="NCBI Taxonomy" id="1077348"/>
    <lineage>
        <taxon>Eukaryota</taxon>
        <taxon>Fungi</taxon>
        <taxon>Dikarya</taxon>
        <taxon>Basidiomycota</taxon>
        <taxon>Agaricomycotina</taxon>
        <taxon>Agaricomycetes</taxon>
        <taxon>Polyporales</taxon>
        <taxon>Polyporaceae</taxon>
        <taxon>Ganoderma</taxon>
    </lineage>
</organism>